<name>A0A157NX87_9BORD</name>
<gene>
    <name evidence="1" type="ORF">SAMEA3906487_03689</name>
</gene>
<organism evidence="1 2">
    <name type="scientific">Bordetella trematum</name>
    <dbReference type="NCBI Taxonomy" id="123899"/>
    <lineage>
        <taxon>Bacteria</taxon>
        <taxon>Pseudomonadati</taxon>
        <taxon>Pseudomonadota</taxon>
        <taxon>Betaproteobacteria</taxon>
        <taxon>Burkholderiales</taxon>
        <taxon>Alcaligenaceae</taxon>
        <taxon>Bordetella</taxon>
    </lineage>
</organism>
<evidence type="ECO:0008006" key="3">
    <source>
        <dbReference type="Google" id="ProtNLM"/>
    </source>
</evidence>
<reference evidence="1 2" key="1">
    <citation type="submission" date="2016-04" db="EMBL/GenBank/DDBJ databases">
        <authorList>
            <consortium name="Pathogen Informatics"/>
        </authorList>
    </citation>
    <scope>NUCLEOTIDE SEQUENCE [LARGE SCALE GENOMIC DNA]</scope>
    <source>
        <strain evidence="1 2">H044680328</strain>
    </source>
</reference>
<keyword evidence="2" id="KW-1185">Reference proteome</keyword>
<dbReference type="EMBL" id="LT546645">
    <property type="protein sequence ID" value="SAI73400.1"/>
    <property type="molecule type" value="Genomic_DNA"/>
</dbReference>
<evidence type="ECO:0000313" key="1">
    <source>
        <dbReference type="EMBL" id="SAI73400.1"/>
    </source>
</evidence>
<dbReference type="KEGG" id="btrm:SAMEA390648703689"/>
<evidence type="ECO:0000313" key="2">
    <source>
        <dbReference type="Proteomes" id="UP000076825"/>
    </source>
</evidence>
<dbReference type="InterPro" id="IPR049644">
    <property type="entry name" value="GvpU-like"/>
</dbReference>
<dbReference type="eggNOG" id="ENOG503381J">
    <property type="taxonomic scope" value="Bacteria"/>
</dbReference>
<dbReference type="NCBIfam" id="NF041667">
    <property type="entry name" value="GvpU"/>
    <property type="match status" value="1"/>
</dbReference>
<accession>A0A157NX87</accession>
<dbReference type="RefSeq" id="WP_212760488.1">
    <property type="nucleotide sequence ID" value="NZ_CP016340.1"/>
</dbReference>
<dbReference type="GeneID" id="71769462"/>
<sequence>MANTRAHATPQSDAFLQFLVNLVNNGDGLQGIGVTLQMGGMLLGGTIISGADYFDRFADGFASALQADTDDRESVRRTLAELGDVFRLPQPVEPLPNYIHLSDALFFTTDGEPISEQPTLWRGRLSEVDGFVLGRLQPKG</sequence>
<protein>
    <recommendedName>
        <fullName evidence="3">Gas vesicle protein</fullName>
    </recommendedName>
</protein>
<dbReference type="Proteomes" id="UP000076825">
    <property type="component" value="Chromosome 1"/>
</dbReference>
<dbReference type="PATRIC" id="fig|123899.6.peg.3690"/>
<proteinExistence type="predicted"/>
<dbReference type="AlphaFoldDB" id="A0A157NX87"/>